<evidence type="ECO:0000256" key="9">
    <source>
        <dbReference type="ARBA" id="ARBA00030608"/>
    </source>
</evidence>
<dbReference type="GO" id="GO:0045271">
    <property type="term" value="C:respiratory chain complex I"/>
    <property type="evidence" value="ECO:0000318"/>
    <property type="project" value="GO_Central"/>
</dbReference>
<dbReference type="Pfam" id="PF02466">
    <property type="entry name" value="Tim17"/>
    <property type="match status" value="1"/>
</dbReference>
<keyword evidence="13" id="KW-1185">Reference proteome</keyword>
<dbReference type="GO" id="GO:0006120">
    <property type="term" value="P:mitochondrial electron transport, NADH to ubiquinone"/>
    <property type="evidence" value="ECO:0007669"/>
    <property type="project" value="InterPro"/>
</dbReference>
<dbReference type="STRING" id="45351.A7SS25"/>
<dbReference type="PANTHER" id="PTHR21382">
    <property type="entry name" value="NADH-UBIQUINONE OXIDOREDUCTASE SUBUNIT"/>
    <property type="match status" value="1"/>
</dbReference>
<evidence type="ECO:0000256" key="7">
    <source>
        <dbReference type="ARBA" id="ARBA00023128"/>
    </source>
</evidence>
<evidence type="ECO:0000313" key="13">
    <source>
        <dbReference type="Proteomes" id="UP000001593"/>
    </source>
</evidence>
<dbReference type="OrthoDB" id="1913277at2759"/>
<comment type="similarity">
    <text evidence="2">Belongs to the complex I NDUFA11 subunit family.</text>
</comment>
<dbReference type="PANTHER" id="PTHR21382:SF1">
    <property type="entry name" value="NADH DEHYDROGENASE [UBIQUINONE] 1 ALPHA SUBCOMPLEX SUBUNIT 11"/>
    <property type="match status" value="1"/>
</dbReference>
<keyword evidence="8 11" id="KW-0472">Membrane</keyword>
<dbReference type="AlphaFoldDB" id="A7SS25"/>
<dbReference type="KEGG" id="nve:5504697"/>
<keyword evidence="7" id="KW-0496">Mitochondrion</keyword>
<keyword evidence="4 11" id="KW-0812">Transmembrane</keyword>
<keyword evidence="5" id="KW-0999">Mitochondrion inner membrane</keyword>
<sequence>MIKQSDLHVEELDGHNCLERTMSLGVKGAIVGALYGSAAAALTPPKPAPTPLILQALTIVKNSTLLVGGAASLFAGTTCAMAAIRGKDDYKNWAAGGAASGALIGISRKSWALGSGAAVALAAAAAAAKYTGAYKHPFREDRIYV</sequence>
<accession>A7SS25</accession>
<reference evidence="12 13" key="1">
    <citation type="journal article" date="2007" name="Science">
        <title>Sea anemone genome reveals ancestral eumetazoan gene repertoire and genomic organization.</title>
        <authorList>
            <person name="Putnam N.H."/>
            <person name="Srivastava M."/>
            <person name="Hellsten U."/>
            <person name="Dirks B."/>
            <person name="Chapman J."/>
            <person name="Salamov A."/>
            <person name="Terry A."/>
            <person name="Shapiro H."/>
            <person name="Lindquist E."/>
            <person name="Kapitonov V.V."/>
            <person name="Jurka J."/>
            <person name="Genikhovich G."/>
            <person name="Grigoriev I.V."/>
            <person name="Lucas S.M."/>
            <person name="Steele R.E."/>
            <person name="Finnerty J.R."/>
            <person name="Technau U."/>
            <person name="Martindale M.Q."/>
            <person name="Rokhsar D.S."/>
        </authorList>
    </citation>
    <scope>NUCLEOTIDE SEQUENCE [LARGE SCALE GENOMIC DNA]</scope>
    <source>
        <strain evidence="13">CH2 X CH6</strain>
    </source>
</reference>
<dbReference type="OMA" id="ELDGHNC"/>
<protein>
    <recommendedName>
        <fullName evidence="3">NADH dehydrogenase [ubiquinone] 1 alpha subcomplex subunit 11</fullName>
    </recommendedName>
    <alternativeName>
        <fullName evidence="9">Complex I-B14.7</fullName>
    </alternativeName>
    <alternativeName>
        <fullName evidence="10">NADH-ubiquinone oxidoreductase subunit B14.7</fullName>
    </alternativeName>
</protein>
<evidence type="ECO:0000256" key="6">
    <source>
        <dbReference type="ARBA" id="ARBA00022989"/>
    </source>
</evidence>
<evidence type="ECO:0000256" key="1">
    <source>
        <dbReference type="ARBA" id="ARBA00004292"/>
    </source>
</evidence>
<dbReference type="HOGENOM" id="CLU_1789137_0_0_1"/>
<dbReference type="Proteomes" id="UP000001593">
    <property type="component" value="Unassembled WGS sequence"/>
</dbReference>
<proteinExistence type="inferred from homology"/>
<organism evidence="12 13">
    <name type="scientific">Nematostella vectensis</name>
    <name type="common">Starlet sea anemone</name>
    <dbReference type="NCBI Taxonomy" id="45351"/>
    <lineage>
        <taxon>Eukaryota</taxon>
        <taxon>Metazoa</taxon>
        <taxon>Cnidaria</taxon>
        <taxon>Anthozoa</taxon>
        <taxon>Hexacorallia</taxon>
        <taxon>Actiniaria</taxon>
        <taxon>Edwardsiidae</taxon>
        <taxon>Nematostella</taxon>
    </lineage>
</organism>
<evidence type="ECO:0000256" key="5">
    <source>
        <dbReference type="ARBA" id="ARBA00022792"/>
    </source>
</evidence>
<name>A7SS25_NEMVE</name>
<evidence type="ECO:0000313" key="12">
    <source>
        <dbReference type="EMBL" id="EDO33482.1"/>
    </source>
</evidence>
<feature type="transmembrane region" description="Helical" evidence="11">
    <location>
        <begin position="63"/>
        <end position="84"/>
    </location>
</feature>
<evidence type="ECO:0000256" key="2">
    <source>
        <dbReference type="ARBA" id="ARBA00008699"/>
    </source>
</evidence>
<evidence type="ECO:0000256" key="4">
    <source>
        <dbReference type="ARBA" id="ARBA00022692"/>
    </source>
</evidence>
<evidence type="ECO:0000256" key="10">
    <source>
        <dbReference type="ARBA" id="ARBA00031497"/>
    </source>
</evidence>
<dbReference type="GO" id="GO:0005743">
    <property type="term" value="C:mitochondrial inner membrane"/>
    <property type="evidence" value="ECO:0007669"/>
    <property type="project" value="UniProtKB-SubCell"/>
</dbReference>
<dbReference type="InterPro" id="IPR039205">
    <property type="entry name" value="NDUFA11"/>
</dbReference>
<dbReference type="EMBL" id="DS469771">
    <property type="protein sequence ID" value="EDO33482.1"/>
    <property type="molecule type" value="Genomic_DNA"/>
</dbReference>
<evidence type="ECO:0000256" key="11">
    <source>
        <dbReference type="SAM" id="Phobius"/>
    </source>
</evidence>
<keyword evidence="6 11" id="KW-1133">Transmembrane helix</keyword>
<comment type="subcellular location">
    <subcellularLocation>
        <location evidence="1">Mitochondrion inner membrane</location>
        <topology evidence="1">Multi-pass membrane protein</topology>
        <orientation evidence="1">Matrix side</orientation>
    </subcellularLocation>
</comment>
<evidence type="ECO:0000256" key="8">
    <source>
        <dbReference type="ARBA" id="ARBA00023136"/>
    </source>
</evidence>
<dbReference type="InParanoid" id="A7SS25"/>
<evidence type="ECO:0000256" key="3">
    <source>
        <dbReference type="ARBA" id="ARBA00018191"/>
    </source>
</evidence>
<gene>
    <name evidence="12" type="ORF">NEMVEDRAFT_v1g247045</name>
</gene>